<dbReference type="InterPro" id="IPR038440">
    <property type="entry name" value="FimV_C_sf"/>
</dbReference>
<evidence type="ECO:0000259" key="4">
    <source>
        <dbReference type="PROSITE" id="PS51782"/>
    </source>
</evidence>
<protein>
    <submittedName>
        <fullName evidence="5">Probable transmembrane protein</fullName>
    </submittedName>
</protein>
<dbReference type="CDD" id="cd00118">
    <property type="entry name" value="LysM"/>
    <property type="match status" value="1"/>
</dbReference>
<dbReference type="AlphaFoldDB" id="A0A401JGP3"/>
<dbReference type="InterPro" id="IPR020012">
    <property type="entry name" value="LysM_FimV"/>
</dbReference>
<dbReference type="OrthoDB" id="5298707at2"/>
<dbReference type="Gene3D" id="1.20.58.2200">
    <property type="match status" value="1"/>
</dbReference>
<dbReference type="SUPFAM" id="SSF48452">
    <property type="entry name" value="TPR-like"/>
    <property type="match status" value="1"/>
</dbReference>
<organism evidence="5 6">
    <name type="scientific">Sulfuriferula multivorans</name>
    <dbReference type="NCBI Taxonomy" id="1559896"/>
    <lineage>
        <taxon>Bacteria</taxon>
        <taxon>Pseudomonadati</taxon>
        <taxon>Pseudomonadota</taxon>
        <taxon>Betaproteobacteria</taxon>
        <taxon>Nitrosomonadales</taxon>
        <taxon>Sulfuricellaceae</taxon>
        <taxon>Sulfuriferula</taxon>
    </lineage>
</organism>
<feature type="region of interest" description="Disordered" evidence="2">
    <location>
        <begin position="137"/>
        <end position="216"/>
    </location>
</feature>
<evidence type="ECO:0000313" key="5">
    <source>
        <dbReference type="EMBL" id="GBL46796.1"/>
    </source>
</evidence>
<dbReference type="NCBIfam" id="TIGR03504">
    <property type="entry name" value="FimV_Cterm"/>
    <property type="match status" value="1"/>
</dbReference>
<sequence length="895" mass="94407">MSQKKIIASYLSAGMLMLLPLTSHAAGLGKLSVRSALGQPLNAEIELLARDKSELDALSARLAGNDAFREAKIDPAAVLYNLKFTVDKKPNGRAVLKITSSKPINDPFLDMLIELDWATGRMVREYTVLLDPPGMTAAQTPVSPLEVNSASTGGNESGKSAESSAETKPSSSMGSKTTGGATATRKSAQAAEKTTKQSYGPVKRGDTLSSIASQTKPDGVNLEQMLVGLYRENRKAFAGDNMNRLKTGKILKVPSPEQIAAIPVAEAARDIKLQSADWQSYRQKLAGEVAQGTAAPEKSAQAVGKIMPKVEDKAAQMQAGKDVLTLSKGEAPATGKQPASGKDAKQVAATQDKLNALQEDAAAQKKALQDANNRVAALEKNIQDMQRLLDIKSQALAELQKNAAKAGSTAAPAAESTQVMPPVAAPAAVKPATPPAQTATVPKPVVPTPAPMPASAGPSWYENINPLYLGGGALAALLLALLAFMMHGKRKRKGLSNFEDSIMAGTDIRANTVFGTQGGGAVNTNNTSFLTDFSQAGLGTIDTHDVDPIAEAEVYMAYGRDAQAEEILKEALTKDPGRHEIHLKLLEIYAARKNLPAFESVATELYAALGGEMTPVWAKAAELGRKLDPNNPLYNNTGEASHIGAAQQSGENRDPAAAVVVAAGMATVALASRRRAEDGDAPPASEEIHGDAAPDFSHNFNIADVDAADAPIDHSLDFTSNAEQGIIADAVEKHAAHEDSVFHDLDSMVASDADEDIQVGSVAHDELNFPDLDFAAHDFGSQPAPAPLESTNANESGLDFDFDLPEPEAPLTSPDSAADLDFSDISLDLNDIGDMSQAAGEPDEAFQEAATKLDLARVYHEMGDKENAREILQEVMQEGNPTQKEDAQMLLAQIG</sequence>
<feature type="region of interest" description="Disordered" evidence="2">
    <location>
        <begin position="673"/>
        <end position="695"/>
    </location>
</feature>
<dbReference type="Gene3D" id="1.25.40.10">
    <property type="entry name" value="Tetratricopeptide repeat domain"/>
    <property type="match status" value="1"/>
</dbReference>
<dbReference type="Proteomes" id="UP000286806">
    <property type="component" value="Unassembled WGS sequence"/>
</dbReference>
<reference evidence="5 6" key="1">
    <citation type="journal article" date="2019" name="Front. Microbiol.">
        <title>Genomes of Neutrophilic Sulfur-Oxidizing Chemolithoautotrophs Representing 9 Proteobacterial Species From 8 Genera.</title>
        <authorList>
            <person name="Watanabe T."/>
            <person name="Kojima H."/>
            <person name="Umezawa K."/>
            <person name="Hori C."/>
            <person name="Takasuka T.E."/>
            <person name="Kato Y."/>
            <person name="Fukui M."/>
        </authorList>
    </citation>
    <scope>NUCLEOTIDE SEQUENCE [LARGE SCALE GENOMIC DNA]</scope>
    <source>
        <strain evidence="5 6">TTN</strain>
    </source>
</reference>
<dbReference type="InterPro" id="IPR018392">
    <property type="entry name" value="LysM"/>
</dbReference>
<name>A0A401JGP3_9PROT</name>
<dbReference type="Pfam" id="PF25800">
    <property type="entry name" value="FimV_N"/>
    <property type="match status" value="1"/>
</dbReference>
<accession>A0A401JGP3</accession>
<feature type="compositionally biased region" description="Polar residues" evidence="2">
    <location>
        <begin position="137"/>
        <end position="187"/>
    </location>
</feature>
<feature type="coiled-coil region" evidence="1">
    <location>
        <begin position="347"/>
        <end position="402"/>
    </location>
</feature>
<proteinExistence type="predicted"/>
<dbReference type="InterPro" id="IPR036779">
    <property type="entry name" value="LysM_dom_sf"/>
</dbReference>
<evidence type="ECO:0000256" key="1">
    <source>
        <dbReference type="SAM" id="Coils"/>
    </source>
</evidence>
<feature type="region of interest" description="Disordered" evidence="2">
    <location>
        <begin position="425"/>
        <end position="448"/>
    </location>
</feature>
<feature type="compositionally biased region" description="Low complexity" evidence="2">
    <location>
        <begin position="425"/>
        <end position="443"/>
    </location>
</feature>
<dbReference type="NCBIfam" id="TIGR03505">
    <property type="entry name" value="FimV_core"/>
    <property type="match status" value="1"/>
</dbReference>
<dbReference type="InterPro" id="IPR020011">
    <property type="entry name" value="FimV_C"/>
</dbReference>
<keyword evidence="6" id="KW-1185">Reference proteome</keyword>
<feature type="signal peptide" evidence="3">
    <location>
        <begin position="1"/>
        <end position="25"/>
    </location>
</feature>
<evidence type="ECO:0000256" key="2">
    <source>
        <dbReference type="SAM" id="MobiDB-lite"/>
    </source>
</evidence>
<dbReference type="InterPro" id="IPR011990">
    <property type="entry name" value="TPR-like_helical_dom_sf"/>
</dbReference>
<keyword evidence="1" id="KW-0175">Coiled coil</keyword>
<feature type="chain" id="PRO_5018991001" evidence="3">
    <location>
        <begin position="26"/>
        <end position="895"/>
    </location>
</feature>
<keyword evidence="5" id="KW-0472">Membrane</keyword>
<dbReference type="PROSITE" id="PS51782">
    <property type="entry name" value="LYSM"/>
    <property type="match status" value="1"/>
</dbReference>
<gene>
    <name evidence="5" type="ORF">SFMTTN_2621</name>
</gene>
<dbReference type="InterPro" id="IPR057840">
    <property type="entry name" value="FimV_N"/>
</dbReference>
<feature type="compositionally biased region" description="Polar residues" evidence="2">
    <location>
        <begin position="207"/>
        <end position="216"/>
    </location>
</feature>
<keyword evidence="3" id="KW-0732">Signal</keyword>
<comment type="caution">
    <text evidence="5">The sequence shown here is derived from an EMBL/GenBank/DDBJ whole genome shotgun (WGS) entry which is preliminary data.</text>
</comment>
<dbReference type="RefSeq" id="WP_124705577.1">
    <property type="nucleotide sequence ID" value="NZ_BGOW01000027.1"/>
</dbReference>
<dbReference type="Gene3D" id="3.10.350.10">
    <property type="entry name" value="LysM domain"/>
    <property type="match status" value="1"/>
</dbReference>
<evidence type="ECO:0000313" key="6">
    <source>
        <dbReference type="Proteomes" id="UP000286806"/>
    </source>
</evidence>
<dbReference type="EMBL" id="BGOW01000027">
    <property type="protein sequence ID" value="GBL46796.1"/>
    <property type="molecule type" value="Genomic_DNA"/>
</dbReference>
<feature type="domain" description="LysM" evidence="4">
    <location>
        <begin position="198"/>
        <end position="253"/>
    </location>
</feature>
<evidence type="ECO:0000256" key="3">
    <source>
        <dbReference type="SAM" id="SignalP"/>
    </source>
</evidence>
<keyword evidence="5" id="KW-0812">Transmembrane</keyword>